<proteinExistence type="predicted"/>
<name>A0ACB9AZ37_ARCLA</name>
<sequence>MELNSKIVLWISSLRIREFLTISQQSLIVKRFNKTAYELFHGRKPSIIFFHIFSCQCFILKNIYTCGKFDPKADDGIFLGYSSVSKVYRVFNKRRQIVEEPIHVSFVPLNTLPPSELPTSESPIISEDLLVNDVQLEPQQLVADESQAEASSSVNISIGDPISDMDAHAPTQIWTKNHPIDQILGDPDACIQTRRSSGKICLFVNFLPLLEPKKTVDALKDPNWVSVVQEELTEFERNKFWNLVPRPSDKTVICTKWVYRNELDENGTMTRKKASLVAQGYKQEEDIDYDKTLAPVARLEAIRLFLACAVHKDFKVYQMDLKSALLNGKLSEEVYVEQPPGFSDPKHPHFVYKLDKALYRLKQAPRAWHDTLSSFLIFRKFERRKIDNTIFFRKIKGDIILVQIYVDDIIFGYTNPSLCTRFVERMKKEHKMSMMGELTYFLGLQIKQSNKGTVIHQELKESHLIAVKRIFRYLKETPNLGLWYAKDSRFDLTAYSHSDFAGCKLDKKKHHGRLSAPRWKVGLMDEKSVNHMMNGDIELHYIPTDYQLADLFTKPLDETRFKFLISELGMLNLEDKFFNDHALCQ</sequence>
<reference evidence="1 2" key="2">
    <citation type="journal article" date="2022" name="Mol. Ecol. Resour.">
        <title>The genomes of chicory, endive, great burdock and yacon provide insights into Asteraceae paleo-polyploidization history and plant inulin production.</title>
        <authorList>
            <person name="Fan W."/>
            <person name="Wang S."/>
            <person name="Wang H."/>
            <person name="Wang A."/>
            <person name="Jiang F."/>
            <person name="Liu H."/>
            <person name="Zhao H."/>
            <person name="Xu D."/>
            <person name="Zhang Y."/>
        </authorList>
    </citation>
    <scope>NUCLEOTIDE SEQUENCE [LARGE SCALE GENOMIC DNA]</scope>
    <source>
        <strain evidence="2">cv. Niubang</strain>
    </source>
</reference>
<keyword evidence="2" id="KW-1185">Reference proteome</keyword>
<protein>
    <submittedName>
        <fullName evidence="1">Uncharacterized protein</fullName>
    </submittedName>
</protein>
<gene>
    <name evidence="1" type="ORF">L6452_21861</name>
</gene>
<evidence type="ECO:0000313" key="1">
    <source>
        <dbReference type="EMBL" id="KAI3714900.1"/>
    </source>
</evidence>
<organism evidence="1 2">
    <name type="scientific">Arctium lappa</name>
    <name type="common">Greater burdock</name>
    <name type="synonym">Lappa major</name>
    <dbReference type="NCBI Taxonomy" id="4217"/>
    <lineage>
        <taxon>Eukaryota</taxon>
        <taxon>Viridiplantae</taxon>
        <taxon>Streptophyta</taxon>
        <taxon>Embryophyta</taxon>
        <taxon>Tracheophyta</taxon>
        <taxon>Spermatophyta</taxon>
        <taxon>Magnoliopsida</taxon>
        <taxon>eudicotyledons</taxon>
        <taxon>Gunneridae</taxon>
        <taxon>Pentapetalae</taxon>
        <taxon>asterids</taxon>
        <taxon>campanulids</taxon>
        <taxon>Asterales</taxon>
        <taxon>Asteraceae</taxon>
        <taxon>Carduoideae</taxon>
        <taxon>Cardueae</taxon>
        <taxon>Arctiinae</taxon>
        <taxon>Arctium</taxon>
    </lineage>
</organism>
<evidence type="ECO:0000313" key="2">
    <source>
        <dbReference type="Proteomes" id="UP001055879"/>
    </source>
</evidence>
<dbReference type="EMBL" id="CM042053">
    <property type="protein sequence ID" value="KAI3714900.1"/>
    <property type="molecule type" value="Genomic_DNA"/>
</dbReference>
<comment type="caution">
    <text evidence="1">The sequence shown here is derived from an EMBL/GenBank/DDBJ whole genome shotgun (WGS) entry which is preliminary data.</text>
</comment>
<accession>A0ACB9AZ37</accession>
<reference evidence="2" key="1">
    <citation type="journal article" date="2022" name="Mol. Ecol. Resour.">
        <title>The genomes of chicory, endive, great burdock and yacon provide insights into Asteraceae palaeo-polyploidization history and plant inulin production.</title>
        <authorList>
            <person name="Fan W."/>
            <person name="Wang S."/>
            <person name="Wang H."/>
            <person name="Wang A."/>
            <person name="Jiang F."/>
            <person name="Liu H."/>
            <person name="Zhao H."/>
            <person name="Xu D."/>
            <person name="Zhang Y."/>
        </authorList>
    </citation>
    <scope>NUCLEOTIDE SEQUENCE [LARGE SCALE GENOMIC DNA]</scope>
    <source>
        <strain evidence="2">cv. Niubang</strain>
    </source>
</reference>
<dbReference type="Proteomes" id="UP001055879">
    <property type="component" value="Linkage Group LG07"/>
</dbReference>